<dbReference type="InterPro" id="IPR019606">
    <property type="entry name" value="GerMN"/>
</dbReference>
<reference evidence="3 4" key="1">
    <citation type="submission" date="2019-03" db="EMBL/GenBank/DDBJ databases">
        <title>Lake Tanganyika Metagenome-Assembled Genomes (MAGs).</title>
        <authorList>
            <person name="Tran P."/>
        </authorList>
    </citation>
    <scope>NUCLEOTIDE SEQUENCE [LARGE SCALE GENOMIC DNA]</scope>
    <source>
        <strain evidence="3">K_DeepCast_65m_m2_236</strain>
    </source>
</reference>
<protein>
    <submittedName>
        <fullName evidence="3">GerMN domain-containing protein</fullName>
    </submittedName>
</protein>
<evidence type="ECO:0000259" key="2">
    <source>
        <dbReference type="SMART" id="SM00909"/>
    </source>
</evidence>
<dbReference type="EMBL" id="VGJX01000597">
    <property type="protein sequence ID" value="MBM3275493.1"/>
    <property type="molecule type" value="Genomic_DNA"/>
</dbReference>
<gene>
    <name evidence="3" type="ORF">FJZ00_10085</name>
</gene>
<dbReference type="Proteomes" id="UP000703893">
    <property type="component" value="Unassembled WGS sequence"/>
</dbReference>
<evidence type="ECO:0000313" key="3">
    <source>
        <dbReference type="EMBL" id="MBM3275493.1"/>
    </source>
</evidence>
<sequence length="199" mass="20622">MSGRIALALTGAVAVTGLGIWGLARALDDSPAPPPDPPPAVAEPAPEPPPEPDPAEDVAHIRATLYYGAAASDQLVPIRREVPLASAPADQARQVVVAQLRAAPAPLVSLFPESTRVRSVFVTGTGDAFVDLTATAATDHVGGLTAEILTVYSLVNALTSSLPSIRRVQLLIDGREVDSLAGHVDLREPLEPDLTLVAD</sequence>
<organism evidence="3 4">
    <name type="scientific">Candidatus Tanganyikabacteria bacterium</name>
    <dbReference type="NCBI Taxonomy" id="2961651"/>
    <lineage>
        <taxon>Bacteria</taxon>
        <taxon>Bacillati</taxon>
        <taxon>Candidatus Sericytochromatia</taxon>
        <taxon>Candidatus Tanganyikabacteria</taxon>
    </lineage>
</organism>
<accession>A0A938BNK9</accession>
<feature type="compositionally biased region" description="Pro residues" evidence="1">
    <location>
        <begin position="31"/>
        <end position="52"/>
    </location>
</feature>
<evidence type="ECO:0000256" key="1">
    <source>
        <dbReference type="SAM" id="MobiDB-lite"/>
    </source>
</evidence>
<proteinExistence type="predicted"/>
<evidence type="ECO:0000313" key="4">
    <source>
        <dbReference type="Proteomes" id="UP000703893"/>
    </source>
</evidence>
<dbReference type="Pfam" id="PF10646">
    <property type="entry name" value="Germane"/>
    <property type="match status" value="1"/>
</dbReference>
<dbReference type="AlphaFoldDB" id="A0A938BNK9"/>
<comment type="caution">
    <text evidence="3">The sequence shown here is derived from an EMBL/GenBank/DDBJ whole genome shotgun (WGS) entry which is preliminary data.</text>
</comment>
<name>A0A938BNK9_9BACT</name>
<feature type="region of interest" description="Disordered" evidence="1">
    <location>
        <begin position="26"/>
        <end position="56"/>
    </location>
</feature>
<dbReference type="SMART" id="SM00909">
    <property type="entry name" value="Germane"/>
    <property type="match status" value="1"/>
</dbReference>
<feature type="domain" description="GerMN" evidence="2">
    <location>
        <begin position="93"/>
        <end position="181"/>
    </location>
</feature>